<comment type="caution">
    <text evidence="11">The sequence shown here is derived from an EMBL/GenBank/DDBJ whole genome shotgun (WGS) entry which is preliminary data.</text>
</comment>
<gene>
    <name evidence="11" type="ORF">DS031_11655</name>
</gene>
<dbReference type="InterPro" id="IPR035966">
    <property type="entry name" value="PKF_sf"/>
</dbReference>
<evidence type="ECO:0000256" key="9">
    <source>
        <dbReference type="ARBA" id="ARBA00038478"/>
    </source>
</evidence>
<dbReference type="GO" id="GO:0005524">
    <property type="term" value="F:ATP binding"/>
    <property type="evidence" value="ECO:0007669"/>
    <property type="project" value="TreeGrafter"/>
</dbReference>
<evidence type="ECO:0000313" key="11">
    <source>
        <dbReference type="EMBL" id="RBW69289.1"/>
    </source>
</evidence>
<keyword evidence="6" id="KW-0418">Kinase</keyword>
<evidence type="ECO:0000256" key="5">
    <source>
        <dbReference type="ARBA" id="ARBA00022723"/>
    </source>
</evidence>
<accession>A0A366XWZ7</accession>
<dbReference type="GO" id="GO:0042802">
    <property type="term" value="F:identical protein binding"/>
    <property type="evidence" value="ECO:0007669"/>
    <property type="project" value="TreeGrafter"/>
</dbReference>
<dbReference type="GO" id="GO:0070095">
    <property type="term" value="F:fructose-6-phosphate binding"/>
    <property type="evidence" value="ECO:0007669"/>
    <property type="project" value="TreeGrafter"/>
</dbReference>
<dbReference type="GO" id="GO:0061621">
    <property type="term" value="P:canonical glycolysis"/>
    <property type="evidence" value="ECO:0007669"/>
    <property type="project" value="TreeGrafter"/>
</dbReference>
<dbReference type="EMBL" id="QOCW01000011">
    <property type="protein sequence ID" value="RBW69289.1"/>
    <property type="molecule type" value="Genomic_DNA"/>
</dbReference>
<dbReference type="SUPFAM" id="SSF53784">
    <property type="entry name" value="Phosphofructokinase"/>
    <property type="match status" value="1"/>
</dbReference>
<dbReference type="UniPathway" id="UPA00109">
    <property type="reaction ID" value="UER00182"/>
</dbReference>
<dbReference type="AlphaFoldDB" id="A0A366XWZ7"/>
<keyword evidence="3" id="KW-0963">Cytoplasm</keyword>
<dbReference type="InterPro" id="IPR022953">
    <property type="entry name" value="ATP_PFK"/>
</dbReference>
<sequence>MMKIGMITVGSVPSGVDQLVKTFIHRLVKRHEIVGIEIDRFTKTANYKEIDEEIFEEYHESKSSLFHSSPLFSLVKQHLSISEVFAAFDAVVVIGGNEARLELEEINKNLHTKILFIPASVSNDIPESQLSLGYDSALNTIATGILRIEDTANSMKYDLPRLFCIQIPGRSNEMVSEAALAVNGIAMHTLHDNKAVETVKQTFASGQTYAFVIVNETISFKEAEEKFANAFEVDWRITQIDDAQCMGPYPTAADRILAGKLAKRAAKWIETKENSGKLFIQNHGVVFKQDSNPFDITSLSHG</sequence>
<dbReference type="Pfam" id="PF00365">
    <property type="entry name" value="PFK"/>
    <property type="match status" value="1"/>
</dbReference>
<dbReference type="Gene3D" id="3.40.50.460">
    <property type="entry name" value="Phosphofructokinase domain"/>
    <property type="match status" value="1"/>
</dbReference>
<protein>
    <recommendedName>
        <fullName evidence="10">Phosphofructokinase domain-containing protein</fullName>
    </recommendedName>
</protein>
<dbReference type="Gene3D" id="3.40.50.450">
    <property type="match status" value="1"/>
</dbReference>
<dbReference type="GO" id="GO:0003872">
    <property type="term" value="F:6-phosphofructokinase activity"/>
    <property type="evidence" value="ECO:0007669"/>
    <property type="project" value="InterPro"/>
</dbReference>
<dbReference type="Proteomes" id="UP000253314">
    <property type="component" value="Unassembled WGS sequence"/>
</dbReference>
<dbReference type="GO" id="GO:0048029">
    <property type="term" value="F:monosaccharide binding"/>
    <property type="evidence" value="ECO:0007669"/>
    <property type="project" value="TreeGrafter"/>
</dbReference>
<evidence type="ECO:0000259" key="10">
    <source>
        <dbReference type="Pfam" id="PF00365"/>
    </source>
</evidence>
<feature type="domain" description="Phosphofructokinase" evidence="10">
    <location>
        <begin position="3"/>
        <end position="269"/>
    </location>
</feature>
<dbReference type="PANTHER" id="PTHR13697:SF52">
    <property type="entry name" value="ATP-DEPENDENT 6-PHOSPHOFRUCTOKINASE 3"/>
    <property type="match status" value="1"/>
</dbReference>
<proteinExistence type="inferred from homology"/>
<dbReference type="GO" id="GO:0046872">
    <property type="term" value="F:metal ion binding"/>
    <property type="evidence" value="ECO:0007669"/>
    <property type="project" value="UniProtKB-KW"/>
</dbReference>
<dbReference type="GO" id="GO:0006002">
    <property type="term" value="P:fructose 6-phosphate metabolic process"/>
    <property type="evidence" value="ECO:0007669"/>
    <property type="project" value="InterPro"/>
</dbReference>
<dbReference type="GO" id="GO:0030388">
    <property type="term" value="P:fructose 1,6-bisphosphate metabolic process"/>
    <property type="evidence" value="ECO:0007669"/>
    <property type="project" value="TreeGrafter"/>
</dbReference>
<comment type="pathway">
    <text evidence="2">Carbohydrate degradation; glycolysis; D-glyceraldehyde 3-phosphate and glycerone phosphate from D-glucose: step 3/4.</text>
</comment>
<evidence type="ECO:0000256" key="4">
    <source>
        <dbReference type="ARBA" id="ARBA00022679"/>
    </source>
</evidence>
<keyword evidence="7" id="KW-0460">Magnesium</keyword>
<keyword evidence="12" id="KW-1185">Reference proteome</keyword>
<organism evidence="11 12">
    <name type="scientific">Bacillus taeanensis</name>
    <dbReference type="NCBI Taxonomy" id="273032"/>
    <lineage>
        <taxon>Bacteria</taxon>
        <taxon>Bacillati</taxon>
        <taxon>Bacillota</taxon>
        <taxon>Bacilli</taxon>
        <taxon>Bacillales</taxon>
        <taxon>Bacillaceae</taxon>
        <taxon>Bacillus</taxon>
    </lineage>
</organism>
<dbReference type="PRINTS" id="PR00476">
    <property type="entry name" value="PHFRCTKINASE"/>
</dbReference>
<evidence type="ECO:0000256" key="2">
    <source>
        <dbReference type="ARBA" id="ARBA00004679"/>
    </source>
</evidence>
<evidence type="ECO:0000256" key="6">
    <source>
        <dbReference type="ARBA" id="ARBA00022777"/>
    </source>
</evidence>
<reference evidence="11 12" key="1">
    <citation type="submission" date="2018-07" db="EMBL/GenBank/DDBJ databases">
        <title>Lottiidibacillus patelloidae gen. nov., sp. nov., isolated from the intestinal tract of a marine limpet and the reclassification of B. taeanensis BH030017T, B. algicola KMM 3737T and B. hwajinpoensis SW-72T as genus Lottiidibacillus.</title>
        <authorList>
            <person name="Liu R."/>
            <person name="Huang Z."/>
        </authorList>
    </citation>
    <scope>NUCLEOTIDE SEQUENCE [LARGE SCALE GENOMIC DNA]</scope>
    <source>
        <strain evidence="11 12">BH030017</strain>
    </source>
</reference>
<evidence type="ECO:0000256" key="8">
    <source>
        <dbReference type="ARBA" id="ARBA00023152"/>
    </source>
</evidence>
<comment type="similarity">
    <text evidence="9">Belongs to the phosphofructokinase type A (PFKA) family.</text>
</comment>
<name>A0A366XWZ7_9BACI</name>
<evidence type="ECO:0000256" key="1">
    <source>
        <dbReference type="ARBA" id="ARBA00001946"/>
    </source>
</evidence>
<keyword evidence="4" id="KW-0808">Transferase</keyword>
<evidence type="ECO:0000313" key="12">
    <source>
        <dbReference type="Proteomes" id="UP000253314"/>
    </source>
</evidence>
<dbReference type="InterPro" id="IPR000023">
    <property type="entry name" value="Phosphofructokinase_dom"/>
</dbReference>
<comment type="cofactor">
    <cofactor evidence="1">
        <name>Mg(2+)</name>
        <dbReference type="ChEBI" id="CHEBI:18420"/>
    </cofactor>
</comment>
<dbReference type="GO" id="GO:0016208">
    <property type="term" value="F:AMP binding"/>
    <property type="evidence" value="ECO:0007669"/>
    <property type="project" value="TreeGrafter"/>
</dbReference>
<dbReference type="GO" id="GO:0005945">
    <property type="term" value="C:6-phosphofructokinase complex"/>
    <property type="evidence" value="ECO:0007669"/>
    <property type="project" value="TreeGrafter"/>
</dbReference>
<keyword evidence="5" id="KW-0479">Metal-binding</keyword>
<keyword evidence="8" id="KW-0324">Glycolysis</keyword>
<dbReference type="PANTHER" id="PTHR13697">
    <property type="entry name" value="PHOSPHOFRUCTOKINASE"/>
    <property type="match status" value="1"/>
</dbReference>
<evidence type="ECO:0000256" key="3">
    <source>
        <dbReference type="ARBA" id="ARBA00022490"/>
    </source>
</evidence>
<evidence type="ECO:0000256" key="7">
    <source>
        <dbReference type="ARBA" id="ARBA00022842"/>
    </source>
</evidence>